<dbReference type="GO" id="GO:0016787">
    <property type="term" value="F:hydrolase activity"/>
    <property type="evidence" value="ECO:0007669"/>
    <property type="project" value="UniProtKB-KW"/>
</dbReference>
<dbReference type="InterPro" id="IPR027417">
    <property type="entry name" value="P-loop_NTPase"/>
</dbReference>
<dbReference type="PROSITE" id="PS00675">
    <property type="entry name" value="SIGMA54_INTERACT_1"/>
    <property type="match status" value="1"/>
</dbReference>
<evidence type="ECO:0000313" key="4">
    <source>
        <dbReference type="EMBL" id="KAJ5219642.1"/>
    </source>
</evidence>
<evidence type="ECO:0000313" key="5">
    <source>
        <dbReference type="Proteomes" id="UP001150941"/>
    </source>
</evidence>
<comment type="caution">
    <text evidence="4">The sequence shown here is derived from an EMBL/GenBank/DDBJ whole genome shotgun (WGS) entry which is preliminary data.</text>
</comment>
<keyword evidence="5" id="KW-1185">Reference proteome</keyword>
<evidence type="ECO:0000259" key="3">
    <source>
        <dbReference type="Pfam" id="PF04548"/>
    </source>
</evidence>
<keyword evidence="4" id="KW-0378">Hydrolase</keyword>
<dbReference type="InterPro" id="IPR006703">
    <property type="entry name" value="G_AIG1"/>
</dbReference>
<sequence length="398" mass="44868">MESEALRKEEKNEDPRRAFSPVKDEKPLETGKREEIESLLKLIKLTGRSAALPLVNFIKQHLSGTSLIFVVGETGSGKTTLLSEITKQDLKVGSGTRSGTIGHQVVPAIVHGKQYIFVDTPGYGAADLDDKVVYDDIMGCVYALGPWVNTVGVLFVHDMCKIRLTAGEMKTIQWLQCFCGPRFFHNITIVLTQWDRIHQDELEEAYQIGEEFKRDAFHSILHPSHGVIGGRVYNHGLITGSSSADLKALSRKKFLDDRRVMAANFVRDYYGHVQNVPKLQVKTELDLGWSLYEIQAAKCLFTPSPSSITVVVLREKAMVLDVDAAFDRKDDKKEDLSPSEGDSESPPNVWKWWEVAKEAAWLFFRSKVHLRPFVDLASYTAEQWSKVSQWWSGESPPQ</sequence>
<dbReference type="CDD" id="cd00882">
    <property type="entry name" value="Ras_like_GTPase"/>
    <property type="match status" value="1"/>
</dbReference>
<dbReference type="SUPFAM" id="SSF52540">
    <property type="entry name" value="P-loop containing nucleoside triphosphate hydrolases"/>
    <property type="match status" value="1"/>
</dbReference>
<protein>
    <submittedName>
        <fullName evidence="4">P-loop containing nucleoside triphosphate hydrolase protein</fullName>
    </submittedName>
</protein>
<dbReference type="RefSeq" id="XP_058326472.1">
    <property type="nucleotide sequence ID" value="XM_058478142.1"/>
</dbReference>
<dbReference type="Gene3D" id="3.40.50.300">
    <property type="entry name" value="P-loop containing nucleotide triphosphate hydrolases"/>
    <property type="match status" value="1"/>
</dbReference>
<dbReference type="OrthoDB" id="3785626at2759"/>
<dbReference type="AlphaFoldDB" id="A0A9W9NGP0"/>
<name>A0A9W9NGP0_9EURO</name>
<accession>A0A9W9NGP0</accession>
<evidence type="ECO:0000256" key="1">
    <source>
        <dbReference type="ARBA" id="ARBA00022741"/>
    </source>
</evidence>
<evidence type="ECO:0000256" key="2">
    <source>
        <dbReference type="SAM" id="MobiDB-lite"/>
    </source>
</evidence>
<dbReference type="EMBL" id="JAPQKS010000007">
    <property type="protein sequence ID" value="KAJ5219642.1"/>
    <property type="molecule type" value="Genomic_DNA"/>
</dbReference>
<dbReference type="GO" id="GO:0005525">
    <property type="term" value="F:GTP binding"/>
    <property type="evidence" value="ECO:0007669"/>
    <property type="project" value="InterPro"/>
</dbReference>
<dbReference type="Proteomes" id="UP001150941">
    <property type="component" value="Unassembled WGS sequence"/>
</dbReference>
<feature type="region of interest" description="Disordered" evidence="2">
    <location>
        <begin position="1"/>
        <end position="30"/>
    </location>
</feature>
<reference evidence="4" key="1">
    <citation type="submission" date="2022-11" db="EMBL/GenBank/DDBJ databases">
        <authorList>
            <person name="Petersen C."/>
        </authorList>
    </citation>
    <scope>NUCLEOTIDE SEQUENCE</scope>
    <source>
        <strain evidence="4">IBT 19713</strain>
    </source>
</reference>
<organism evidence="4 5">
    <name type="scientific">Penicillium chermesinum</name>
    <dbReference type="NCBI Taxonomy" id="63820"/>
    <lineage>
        <taxon>Eukaryota</taxon>
        <taxon>Fungi</taxon>
        <taxon>Dikarya</taxon>
        <taxon>Ascomycota</taxon>
        <taxon>Pezizomycotina</taxon>
        <taxon>Eurotiomycetes</taxon>
        <taxon>Eurotiomycetidae</taxon>
        <taxon>Eurotiales</taxon>
        <taxon>Aspergillaceae</taxon>
        <taxon>Penicillium</taxon>
    </lineage>
</organism>
<dbReference type="GeneID" id="83205445"/>
<keyword evidence="1" id="KW-0547">Nucleotide-binding</keyword>
<dbReference type="InterPro" id="IPR025662">
    <property type="entry name" value="Sigma_54_int_dom_ATP-bd_1"/>
</dbReference>
<gene>
    <name evidence="4" type="ORF">N7468_008846</name>
</gene>
<feature type="domain" description="AIG1-type G" evidence="3">
    <location>
        <begin position="68"/>
        <end position="204"/>
    </location>
</feature>
<dbReference type="Pfam" id="PF04548">
    <property type="entry name" value="AIG1"/>
    <property type="match status" value="1"/>
</dbReference>
<proteinExistence type="predicted"/>
<reference evidence="4" key="2">
    <citation type="journal article" date="2023" name="IMA Fungus">
        <title>Comparative genomic study of the Penicillium genus elucidates a diverse pangenome and 15 lateral gene transfer events.</title>
        <authorList>
            <person name="Petersen C."/>
            <person name="Sorensen T."/>
            <person name="Nielsen M.R."/>
            <person name="Sondergaard T.E."/>
            <person name="Sorensen J.L."/>
            <person name="Fitzpatrick D.A."/>
            <person name="Frisvad J.C."/>
            <person name="Nielsen K.L."/>
        </authorList>
    </citation>
    <scope>NUCLEOTIDE SEQUENCE</scope>
    <source>
        <strain evidence="4">IBT 19713</strain>
    </source>
</reference>